<evidence type="ECO:0000313" key="10">
    <source>
        <dbReference type="EMBL" id="GAA6268110.1"/>
    </source>
</evidence>
<dbReference type="PANTHER" id="PTHR31727:SF6">
    <property type="entry name" value="OLEOYL-ACYL CARRIER PROTEIN THIOESTERASE 1, CHLOROPLASTIC"/>
    <property type="match status" value="1"/>
</dbReference>
<dbReference type="RefSeq" id="WP_178302697.1">
    <property type="nucleotide sequence ID" value="NZ_BAABXL010000001.1"/>
</dbReference>
<dbReference type="InterPro" id="IPR002864">
    <property type="entry name" value="Acyl-ACP_thioesterase_NHD"/>
</dbReference>
<keyword evidence="4" id="KW-0276">Fatty acid metabolism</keyword>
<comment type="caution">
    <text evidence="10">The sequence shown here is derived from an EMBL/GenBank/DDBJ whole genome shotgun (WGS) entry which is preliminary data.</text>
</comment>
<dbReference type="InterPro" id="IPR045023">
    <property type="entry name" value="FATA/B"/>
</dbReference>
<dbReference type="Gene3D" id="3.10.129.10">
    <property type="entry name" value="Hotdog Thioesterase"/>
    <property type="match status" value="1"/>
</dbReference>
<keyword evidence="3" id="KW-0378">Hydrolase</keyword>
<evidence type="ECO:0000256" key="5">
    <source>
        <dbReference type="ARBA" id="ARBA00022946"/>
    </source>
</evidence>
<dbReference type="InterPro" id="IPR029069">
    <property type="entry name" value="HotDog_dom_sf"/>
</dbReference>
<evidence type="ECO:0000313" key="11">
    <source>
        <dbReference type="Proteomes" id="UP001600894"/>
    </source>
</evidence>
<dbReference type="Pfam" id="PF01643">
    <property type="entry name" value="Acyl-ACP_TE"/>
    <property type="match status" value="1"/>
</dbReference>
<dbReference type="Pfam" id="PF20791">
    <property type="entry name" value="Acyl-ACP_TE_C"/>
    <property type="match status" value="1"/>
</dbReference>
<dbReference type="SUPFAM" id="SSF54637">
    <property type="entry name" value="Thioesterase/thiol ester dehydrase-isomerase"/>
    <property type="match status" value="2"/>
</dbReference>
<evidence type="ECO:0000256" key="2">
    <source>
        <dbReference type="ARBA" id="ARBA00022516"/>
    </source>
</evidence>
<feature type="domain" description="Acyl-ACP thioesterase-like C-terminal" evidence="9">
    <location>
        <begin position="161"/>
        <end position="185"/>
    </location>
</feature>
<dbReference type="InterPro" id="IPR049427">
    <property type="entry name" value="Acyl-ACP_TE_C"/>
</dbReference>
<dbReference type="CDD" id="cd00586">
    <property type="entry name" value="4HBT"/>
    <property type="match status" value="1"/>
</dbReference>
<dbReference type="EMBL" id="BAABXL010000001">
    <property type="protein sequence ID" value="GAA6268110.1"/>
    <property type="molecule type" value="Genomic_DNA"/>
</dbReference>
<protein>
    <submittedName>
        <fullName evidence="10">Thioesterase</fullName>
    </submittedName>
</protein>
<comment type="similarity">
    <text evidence="1">Belongs to the acyl-ACP thioesterase family.</text>
</comment>
<dbReference type="Proteomes" id="UP001600894">
    <property type="component" value="Unassembled WGS sequence"/>
</dbReference>
<keyword evidence="2" id="KW-0444">Lipid biosynthesis</keyword>
<evidence type="ECO:0000256" key="1">
    <source>
        <dbReference type="ARBA" id="ARBA00006500"/>
    </source>
</evidence>
<reference evidence="10 11" key="1">
    <citation type="submission" date="2024-04" db="EMBL/GenBank/DDBJ databases">
        <title>Defined microbial consortia suppress multidrug-resistant proinflammatory Enterobacteriaceae via ecological control.</title>
        <authorList>
            <person name="Furuichi M."/>
            <person name="Kawaguchi T."/>
            <person name="Pust M."/>
            <person name="Yasuma K."/>
            <person name="Plichta D."/>
            <person name="Hasegawa N."/>
            <person name="Ohya T."/>
            <person name="Bhattarai S."/>
            <person name="Sasajima S."/>
            <person name="Aoto Y."/>
            <person name="Tuganbaev T."/>
            <person name="Yaginuma M."/>
            <person name="Ueda M."/>
            <person name="Okahashi N."/>
            <person name="Amafuji K."/>
            <person name="Kiridooshi Y."/>
            <person name="Sugita K."/>
            <person name="Strazar M."/>
            <person name="Skelly A."/>
            <person name="Suda W."/>
            <person name="Hattori M."/>
            <person name="Nakamoto N."/>
            <person name="Caballero S."/>
            <person name="Norman J."/>
            <person name="Olle B."/>
            <person name="Tanoue T."/>
            <person name="Arita M."/>
            <person name="Bucci V."/>
            <person name="Atarashi K."/>
            <person name="Xavier R."/>
            <person name="Honda K."/>
        </authorList>
    </citation>
    <scope>NUCLEOTIDE SEQUENCE [LARGE SCALE GENOMIC DNA]</scope>
    <source>
        <strain evidence="11">f13</strain>
    </source>
</reference>
<keyword evidence="7" id="KW-0275">Fatty acid biosynthesis</keyword>
<evidence type="ECO:0000256" key="4">
    <source>
        <dbReference type="ARBA" id="ARBA00022832"/>
    </source>
</evidence>
<dbReference type="PANTHER" id="PTHR31727">
    <property type="entry name" value="OLEOYL-ACYL CARRIER PROTEIN THIOESTERASE 1, CHLOROPLASTIC"/>
    <property type="match status" value="1"/>
</dbReference>
<feature type="domain" description="Acyl-ACP thioesterase N-terminal hotdog" evidence="8">
    <location>
        <begin position="2"/>
        <end position="124"/>
    </location>
</feature>
<proteinExistence type="inferred from homology"/>
<sequence>MYQFNSRIRYSETDETGRLSVPGIINYMQDCSTFQSEDRHAGVDFLTGRNRAWLLSSWRILIDRYPRLGEEIAVGTWHCGTKGIYGYRNFVLLDQAQQPLVRALSLWFLYDTEKNMPARIQPEDMLPYGEPESPLDLGEVPKKIRIPEEYDTASAVIIGRHHLDTNHHVNNAQYVEIAKDALPPGLRIREIRADYKRAALLGDTVIPRISCSGSGQWTVALVNETGELFAAVWLQG</sequence>
<accession>A0ABQ0AVQ2</accession>
<evidence type="ECO:0000256" key="7">
    <source>
        <dbReference type="ARBA" id="ARBA00023160"/>
    </source>
</evidence>
<keyword evidence="11" id="KW-1185">Reference proteome</keyword>
<organism evidence="10 11">
    <name type="scientific">Enterocloster alcoholdehydrogenati</name>
    <dbReference type="NCBI Taxonomy" id="2547410"/>
    <lineage>
        <taxon>Bacteria</taxon>
        <taxon>Bacillati</taxon>
        <taxon>Bacillota</taxon>
        <taxon>Clostridia</taxon>
        <taxon>Lachnospirales</taxon>
        <taxon>Lachnospiraceae</taxon>
        <taxon>Enterocloster</taxon>
    </lineage>
</organism>
<keyword evidence="5" id="KW-0809">Transit peptide</keyword>
<evidence type="ECO:0000256" key="6">
    <source>
        <dbReference type="ARBA" id="ARBA00023098"/>
    </source>
</evidence>
<gene>
    <name evidence="10" type="ORF">F130042H8_11700</name>
</gene>
<evidence type="ECO:0000259" key="8">
    <source>
        <dbReference type="Pfam" id="PF01643"/>
    </source>
</evidence>
<evidence type="ECO:0000256" key="3">
    <source>
        <dbReference type="ARBA" id="ARBA00022801"/>
    </source>
</evidence>
<name>A0ABQ0AVQ2_9FIRM</name>
<evidence type="ECO:0000259" key="9">
    <source>
        <dbReference type="Pfam" id="PF20791"/>
    </source>
</evidence>
<keyword evidence="6" id="KW-0443">Lipid metabolism</keyword>